<dbReference type="InterPro" id="IPR027370">
    <property type="entry name" value="Znf-RING_euk"/>
</dbReference>
<dbReference type="Gene3D" id="2.60.120.920">
    <property type="match status" value="1"/>
</dbReference>
<dbReference type="PRINTS" id="PR01407">
    <property type="entry name" value="BUTYPHLNCDUF"/>
</dbReference>
<sequence length="793" mass="90207">MQSHSSIVTAAFDLLKIHRQLRGKGKIDTLQILSAHLRGSQTCTHFALEYKGTLVLSTLNSDSVYGRAGVMSLRSHEDLCCPVCQDVFTDPLVLGCSHSLCRGCLESWWNEKGIRECPVCKQVSAQSAPASNLALRNLCESLLAELHREEQSDTEINCKTHTEAEVNCKGQSEAACGTEQTYKRQTEAEHSTTLYKPHFDTKLHRKEQSEVKLHCNTQTEAERSYKPHFDSKLRCKTQTDAEFTSISQPKAEHTSKTQTEAELNYKRQTEAEHTYKPQSDAMCGLHSEKLTLFCLEHQSPVCLVCRDSEKHVGHHFRPIDEASKQHKHKLDDFLKPLRAKVQTFDGIQAEYAQTLAHVAAQAQRVEERIRAQFERAYGFLRAEEQSRVRALREEEQEKSRAVAERAHALRLQVAPLQAVLEQAEEQLGAESVAFLQRYKSTVGRVQRCPLLEEPAPVTDALINEATHVGNLLYWVWTRMSDLVEFCPVLFDPNTLDPHLSLTPDLSAVTRADHEEALPHNPERFRKYFAVLGSEGFSSGTAQWEVDVSRSAQWRVGVLAHGLPLEQAQWVLWLFNGVLAAQAPGKPLSIMRDLRPPRRVKISLYCDLGQVRFIDSHDGSEICALRFPPGLRMFPFVKTWDTASIVRANVKVLVDFKKENQPSKKLDLRKMLDNVSVRQKSKTATEEASFGAQKKEETDEEEDDVDKQKRLNKERFLREQQEAKAAGNLDANGGKEKSQKKEEEMEEEDDVAKQKRLNKERLLQETNVATKVDTNEEKKRRKRAIKKTRVKEND</sequence>
<dbReference type="Pfam" id="PF13765">
    <property type="entry name" value="PRY"/>
    <property type="match status" value="1"/>
</dbReference>
<dbReference type="PROSITE" id="PS00518">
    <property type="entry name" value="ZF_RING_1"/>
    <property type="match status" value="1"/>
</dbReference>
<feature type="compositionally biased region" description="Basic residues" evidence="5">
    <location>
        <begin position="778"/>
        <end position="793"/>
    </location>
</feature>
<dbReference type="InterPro" id="IPR000315">
    <property type="entry name" value="Znf_B-box"/>
</dbReference>
<dbReference type="SUPFAM" id="SSF57845">
    <property type="entry name" value="B-box zinc-binding domain"/>
    <property type="match status" value="1"/>
</dbReference>
<dbReference type="Pfam" id="PF00643">
    <property type="entry name" value="zf-B_box"/>
    <property type="match status" value="1"/>
</dbReference>
<evidence type="ECO:0000259" key="6">
    <source>
        <dbReference type="PROSITE" id="PS50089"/>
    </source>
</evidence>
<evidence type="ECO:0000256" key="3">
    <source>
        <dbReference type="ARBA" id="ARBA00022833"/>
    </source>
</evidence>
<evidence type="ECO:0000256" key="2">
    <source>
        <dbReference type="ARBA" id="ARBA00022771"/>
    </source>
</evidence>
<dbReference type="AlphaFoldDB" id="A0AAW0MP83"/>
<organism evidence="9 10">
    <name type="scientific">Mugilogobius chulae</name>
    <name type="common">yellowstripe goby</name>
    <dbReference type="NCBI Taxonomy" id="88201"/>
    <lineage>
        <taxon>Eukaryota</taxon>
        <taxon>Metazoa</taxon>
        <taxon>Chordata</taxon>
        <taxon>Craniata</taxon>
        <taxon>Vertebrata</taxon>
        <taxon>Euteleostomi</taxon>
        <taxon>Actinopterygii</taxon>
        <taxon>Neopterygii</taxon>
        <taxon>Teleostei</taxon>
        <taxon>Neoteleostei</taxon>
        <taxon>Acanthomorphata</taxon>
        <taxon>Gobiaria</taxon>
        <taxon>Gobiiformes</taxon>
        <taxon>Gobioidei</taxon>
        <taxon>Gobiidae</taxon>
        <taxon>Gobionellinae</taxon>
        <taxon>Mugilogobius</taxon>
    </lineage>
</organism>
<dbReference type="InterPro" id="IPR006574">
    <property type="entry name" value="PRY"/>
</dbReference>
<dbReference type="PROSITE" id="PS50089">
    <property type="entry name" value="ZF_RING_2"/>
    <property type="match status" value="1"/>
</dbReference>
<name>A0AAW0MP83_9GOBI</name>
<feature type="domain" description="B box-type" evidence="7">
    <location>
        <begin position="278"/>
        <end position="319"/>
    </location>
</feature>
<dbReference type="InterPro" id="IPR013083">
    <property type="entry name" value="Znf_RING/FYVE/PHD"/>
</dbReference>
<dbReference type="Gene3D" id="3.30.40.10">
    <property type="entry name" value="Zinc/RING finger domain, C3HC4 (zinc finger)"/>
    <property type="match status" value="1"/>
</dbReference>
<dbReference type="GO" id="GO:0008270">
    <property type="term" value="F:zinc ion binding"/>
    <property type="evidence" value="ECO:0007669"/>
    <property type="project" value="UniProtKB-KW"/>
</dbReference>
<dbReference type="Gene3D" id="3.30.160.60">
    <property type="entry name" value="Classic Zinc Finger"/>
    <property type="match status" value="1"/>
</dbReference>
<dbReference type="SMART" id="SM00336">
    <property type="entry name" value="BBOX"/>
    <property type="match status" value="1"/>
</dbReference>
<evidence type="ECO:0000313" key="9">
    <source>
        <dbReference type="EMBL" id="KAK7882215.1"/>
    </source>
</evidence>
<comment type="caution">
    <text evidence="9">The sequence shown here is derived from an EMBL/GenBank/DDBJ whole genome shotgun (WGS) entry which is preliminary data.</text>
</comment>
<dbReference type="InterPro" id="IPR001870">
    <property type="entry name" value="B30.2/SPRY"/>
</dbReference>
<feature type="compositionally biased region" description="Basic and acidic residues" evidence="5">
    <location>
        <begin position="750"/>
        <end position="762"/>
    </location>
</feature>
<dbReference type="PROSITE" id="PS50188">
    <property type="entry name" value="B302_SPRY"/>
    <property type="match status" value="1"/>
</dbReference>
<dbReference type="InterPro" id="IPR043136">
    <property type="entry name" value="B30.2/SPRY_sf"/>
</dbReference>
<dbReference type="InterPro" id="IPR001841">
    <property type="entry name" value="Znf_RING"/>
</dbReference>
<dbReference type="EMBL" id="JBBPFD010000021">
    <property type="protein sequence ID" value="KAK7882215.1"/>
    <property type="molecule type" value="Genomic_DNA"/>
</dbReference>
<feature type="region of interest" description="Disordered" evidence="5">
    <location>
        <begin position="676"/>
        <end position="793"/>
    </location>
</feature>
<dbReference type="SUPFAM" id="SSF49899">
    <property type="entry name" value="Concanavalin A-like lectins/glucanases"/>
    <property type="match status" value="1"/>
</dbReference>
<reference evidence="10" key="1">
    <citation type="submission" date="2024-04" db="EMBL/GenBank/DDBJ databases">
        <title>Salinicola lusitanus LLJ914,a marine bacterium isolated from the Okinawa Trough.</title>
        <authorList>
            <person name="Li J."/>
        </authorList>
    </citation>
    <scope>NUCLEOTIDE SEQUENCE [LARGE SCALE GENOMIC DNA]</scope>
</reference>
<feature type="compositionally biased region" description="Basic and acidic residues" evidence="5">
    <location>
        <begin position="732"/>
        <end position="742"/>
    </location>
</feature>
<evidence type="ECO:0000313" key="10">
    <source>
        <dbReference type="Proteomes" id="UP001460270"/>
    </source>
</evidence>
<keyword evidence="3" id="KW-0862">Zinc</keyword>
<dbReference type="Proteomes" id="UP001460270">
    <property type="component" value="Unassembled WGS sequence"/>
</dbReference>
<accession>A0AAW0MP83</accession>
<dbReference type="Pfam" id="PF13445">
    <property type="entry name" value="zf-RING_UBOX"/>
    <property type="match status" value="1"/>
</dbReference>
<proteinExistence type="predicted"/>
<evidence type="ECO:0000259" key="8">
    <source>
        <dbReference type="PROSITE" id="PS50188"/>
    </source>
</evidence>
<protein>
    <submittedName>
        <fullName evidence="9">Uncharacterized protein</fullName>
    </submittedName>
</protein>
<gene>
    <name evidence="9" type="ORF">WMY93_028389</name>
</gene>
<evidence type="ECO:0000256" key="1">
    <source>
        <dbReference type="ARBA" id="ARBA00022723"/>
    </source>
</evidence>
<dbReference type="SUPFAM" id="SSF57850">
    <property type="entry name" value="RING/U-box"/>
    <property type="match status" value="1"/>
</dbReference>
<feature type="domain" description="RING-type" evidence="6">
    <location>
        <begin position="81"/>
        <end position="121"/>
    </location>
</feature>
<evidence type="ECO:0000256" key="4">
    <source>
        <dbReference type="PROSITE-ProRule" id="PRU00024"/>
    </source>
</evidence>
<evidence type="ECO:0000259" key="7">
    <source>
        <dbReference type="PROSITE" id="PS50119"/>
    </source>
</evidence>
<feature type="compositionally biased region" description="Basic and acidic residues" evidence="5">
    <location>
        <begin position="705"/>
        <end position="721"/>
    </location>
</feature>
<dbReference type="InterPro" id="IPR017907">
    <property type="entry name" value="Znf_RING_CS"/>
</dbReference>
<keyword evidence="10" id="KW-1185">Reference proteome</keyword>
<evidence type="ECO:0000256" key="5">
    <source>
        <dbReference type="SAM" id="MobiDB-lite"/>
    </source>
</evidence>
<dbReference type="PROSITE" id="PS50119">
    <property type="entry name" value="ZF_BBOX"/>
    <property type="match status" value="1"/>
</dbReference>
<dbReference type="InterPro" id="IPR013320">
    <property type="entry name" value="ConA-like_dom_sf"/>
</dbReference>
<dbReference type="PANTHER" id="PTHR24103">
    <property type="entry name" value="E3 UBIQUITIN-PROTEIN LIGASE TRIM"/>
    <property type="match status" value="1"/>
</dbReference>
<dbReference type="SMART" id="SM00589">
    <property type="entry name" value="PRY"/>
    <property type="match status" value="1"/>
</dbReference>
<feature type="domain" description="B30.2/SPRY" evidence="8">
    <location>
        <begin position="468"/>
        <end position="654"/>
    </location>
</feature>
<keyword evidence="2 4" id="KW-0863">Zinc-finger</keyword>
<dbReference type="SMART" id="SM00184">
    <property type="entry name" value="RING"/>
    <property type="match status" value="1"/>
</dbReference>
<dbReference type="InterPro" id="IPR003879">
    <property type="entry name" value="Butyrophylin_SPRY"/>
</dbReference>
<keyword evidence="1" id="KW-0479">Metal-binding</keyword>
<dbReference type="InterPro" id="IPR050143">
    <property type="entry name" value="TRIM/RBCC"/>
</dbReference>